<sequence length="521" mass="54281">MDVQVTGVLLAAGAGTRLGGPKALLRTSDGAPLLALQVDRLRAAGCDRVIVVLGCAADRARHLVPPGAEAVVADDWRSGMGASLRAGLDAADAPGLTAVLVSLVDLAELPTEVCARLLEHARPDVLARVQWDGAPGHPVLIGAAHVPAARAAATGDTGARDLLEHAAASGTLTLVDGGDPHRGADVDTPEDCTAAGLRLPPDPPDTPAALAAALARTGYLASDDLATAAWLAGELGRPLLCEGAPGVGKTSLAAALAEVYGGPLFRLQCHEGITAAHALYDWDFAGQILHLRSLEAEARTTGTVLASDSVEDALHSRRFLLTRPVLRALEASTADTPAVLLIDELDRTDDEFEAVLLEVLSEWTVSVPELGRAESTIGTSRPPIVVLTSNRTREIHDALRRRCLYHWFEQPSRALEERILAARAPEASADLRAAVVAAAARLRELPLVRPPGTAETLDWLRALDRLGVVELTEPTVRATLSTVLKDAADVRGFDPAAVLGDGTALGDGAVLAEGADREPGS</sequence>
<feature type="domain" description="AAA+ ATPase" evidence="1">
    <location>
        <begin position="235"/>
        <end position="413"/>
    </location>
</feature>
<dbReference type="PANTHER" id="PTHR43777:SF1">
    <property type="entry name" value="MOLYBDENUM COFACTOR CYTIDYLYLTRANSFERASE"/>
    <property type="match status" value="1"/>
</dbReference>
<gene>
    <name evidence="2" type="ORF">GCM10023167_27030</name>
</gene>
<evidence type="ECO:0000313" key="2">
    <source>
        <dbReference type="EMBL" id="GAA4396076.1"/>
    </source>
</evidence>
<dbReference type="InterPro" id="IPR027417">
    <property type="entry name" value="P-loop_NTPase"/>
</dbReference>
<dbReference type="Gene3D" id="3.90.550.10">
    <property type="entry name" value="Spore Coat Polysaccharide Biosynthesis Protein SpsA, Chain A"/>
    <property type="match status" value="1"/>
</dbReference>
<dbReference type="Pfam" id="PF12804">
    <property type="entry name" value="NTP_transf_3"/>
    <property type="match status" value="1"/>
</dbReference>
<dbReference type="EMBL" id="BAABGL010000036">
    <property type="protein sequence ID" value="GAA4396076.1"/>
    <property type="molecule type" value="Genomic_DNA"/>
</dbReference>
<dbReference type="InterPro" id="IPR003593">
    <property type="entry name" value="AAA+_ATPase"/>
</dbReference>
<dbReference type="SMART" id="SM00382">
    <property type="entry name" value="AAA"/>
    <property type="match status" value="1"/>
</dbReference>
<reference evidence="3" key="1">
    <citation type="journal article" date="2019" name="Int. J. Syst. Evol. Microbiol.">
        <title>The Global Catalogue of Microorganisms (GCM) 10K type strain sequencing project: providing services to taxonomists for standard genome sequencing and annotation.</title>
        <authorList>
            <consortium name="The Broad Institute Genomics Platform"/>
            <consortium name="The Broad Institute Genome Sequencing Center for Infectious Disease"/>
            <person name="Wu L."/>
            <person name="Ma J."/>
        </authorList>
    </citation>
    <scope>NUCLEOTIDE SEQUENCE [LARGE SCALE GENOMIC DNA]</scope>
    <source>
        <strain evidence="3">JCM 17808</strain>
    </source>
</reference>
<organism evidence="2 3">
    <name type="scientific">Brevibacterium pityocampae</name>
    <dbReference type="NCBI Taxonomy" id="506594"/>
    <lineage>
        <taxon>Bacteria</taxon>
        <taxon>Bacillati</taxon>
        <taxon>Actinomycetota</taxon>
        <taxon>Actinomycetes</taxon>
        <taxon>Micrococcales</taxon>
        <taxon>Brevibacteriaceae</taxon>
        <taxon>Brevibacterium</taxon>
    </lineage>
</organism>
<keyword evidence="3" id="KW-1185">Reference proteome</keyword>
<evidence type="ECO:0000259" key="1">
    <source>
        <dbReference type="SMART" id="SM00382"/>
    </source>
</evidence>
<dbReference type="PANTHER" id="PTHR43777">
    <property type="entry name" value="MOLYBDENUM COFACTOR CYTIDYLYLTRANSFERASE"/>
    <property type="match status" value="1"/>
</dbReference>
<dbReference type="SUPFAM" id="SSF53448">
    <property type="entry name" value="Nucleotide-diphospho-sugar transferases"/>
    <property type="match status" value="1"/>
</dbReference>
<comment type="caution">
    <text evidence="2">The sequence shown here is derived from an EMBL/GenBank/DDBJ whole genome shotgun (WGS) entry which is preliminary data.</text>
</comment>
<evidence type="ECO:0000313" key="3">
    <source>
        <dbReference type="Proteomes" id="UP001500642"/>
    </source>
</evidence>
<proteinExistence type="predicted"/>
<name>A0ABP8JU32_9MICO</name>
<dbReference type="CDD" id="cd04182">
    <property type="entry name" value="GT_2_like_f"/>
    <property type="match status" value="1"/>
</dbReference>
<dbReference type="InterPro" id="IPR011704">
    <property type="entry name" value="ATPase_dyneun-rel_AAA"/>
</dbReference>
<dbReference type="Gene3D" id="3.40.50.300">
    <property type="entry name" value="P-loop containing nucleotide triphosphate hydrolases"/>
    <property type="match status" value="1"/>
</dbReference>
<protein>
    <recommendedName>
        <fullName evidence="1">AAA+ ATPase domain-containing protein</fullName>
    </recommendedName>
</protein>
<dbReference type="InterPro" id="IPR025877">
    <property type="entry name" value="MobA-like_NTP_Trfase"/>
</dbReference>
<dbReference type="CDD" id="cd00009">
    <property type="entry name" value="AAA"/>
    <property type="match status" value="1"/>
</dbReference>
<accession>A0ABP8JU32</accession>
<dbReference type="Proteomes" id="UP001500642">
    <property type="component" value="Unassembled WGS sequence"/>
</dbReference>
<dbReference type="RefSeq" id="WP_345032804.1">
    <property type="nucleotide sequence ID" value="NZ_BAABGL010000036.1"/>
</dbReference>
<dbReference type="Pfam" id="PF07728">
    <property type="entry name" value="AAA_5"/>
    <property type="match status" value="1"/>
</dbReference>
<dbReference type="InterPro" id="IPR029044">
    <property type="entry name" value="Nucleotide-diphossugar_trans"/>
</dbReference>
<dbReference type="SUPFAM" id="SSF52540">
    <property type="entry name" value="P-loop containing nucleoside triphosphate hydrolases"/>
    <property type="match status" value="1"/>
</dbReference>